<protein>
    <submittedName>
        <fullName evidence="1">Uncharacterized protein</fullName>
    </submittedName>
</protein>
<reference evidence="1 2" key="1">
    <citation type="submission" date="2018-03" db="EMBL/GenBank/DDBJ databases">
        <title>Bacteriophage NCPPB3778 and a type I-E CRISPR drive the evolution of the US Biological Select Agent, Rathayibacter toxicus.</title>
        <authorList>
            <person name="Davis E.W.II."/>
            <person name="Tabima J.F."/>
            <person name="Weisberg A.J."/>
            <person name="Dantas Lopes L."/>
            <person name="Wiseman M.S."/>
            <person name="Wiseman M.S."/>
            <person name="Pupko T."/>
            <person name="Belcher M.S."/>
            <person name="Sechler A.J."/>
            <person name="Tancos M.A."/>
            <person name="Schroeder B.K."/>
            <person name="Murray T.D."/>
            <person name="Luster D.G."/>
            <person name="Schneider W.L."/>
            <person name="Rogers E."/>
            <person name="Andreote F.D."/>
            <person name="Grunwald N.J."/>
            <person name="Putnam M.L."/>
            <person name="Chang J.H."/>
        </authorList>
    </citation>
    <scope>NUCLEOTIDE SEQUENCE [LARGE SCALE GENOMIC DNA]</scope>
    <source>
        <strain evidence="1 2">NCCPB 2253</strain>
    </source>
</reference>
<sequence>MKFRGQVLSVAALLELPDDQPAPRNEVPTLRIVHSAAGNARHAAQLIAEGEPLDVGWRFGILQTLDDYTSTFKRGGPVLGSVVFSDTPSPTGARELDAAFAALADHLAERDRWEPPAWTLDPARRVASWYPDVPSIFREEAERDSPRAFRERGILITGRSLARA</sequence>
<evidence type="ECO:0000313" key="2">
    <source>
        <dbReference type="Proteomes" id="UP000283946"/>
    </source>
</evidence>
<evidence type="ECO:0000313" key="1">
    <source>
        <dbReference type="EMBL" id="AZZ56908.1"/>
    </source>
</evidence>
<organism evidence="1 2">
    <name type="scientific">Rathayibacter iranicus</name>
    <dbReference type="NCBI Taxonomy" id="59737"/>
    <lineage>
        <taxon>Bacteria</taxon>
        <taxon>Bacillati</taxon>
        <taxon>Actinomycetota</taxon>
        <taxon>Actinomycetes</taxon>
        <taxon>Micrococcales</taxon>
        <taxon>Microbacteriaceae</taxon>
        <taxon>Rathayibacter</taxon>
    </lineage>
</organism>
<gene>
    <name evidence="1" type="ORF">C7V51_14250</name>
</gene>
<dbReference type="KEGG" id="ria:C7V51_14250"/>
<dbReference type="Proteomes" id="UP000283946">
    <property type="component" value="Chromosome"/>
</dbReference>
<accession>A0AAD1EN94</accession>
<proteinExistence type="predicted"/>
<dbReference type="EMBL" id="CP028130">
    <property type="protein sequence ID" value="AZZ56908.1"/>
    <property type="molecule type" value="Genomic_DNA"/>
</dbReference>
<name>A0AAD1EN94_9MICO</name>
<dbReference type="RefSeq" id="WP_104266118.1">
    <property type="nucleotide sequence ID" value="NZ_CP028130.1"/>
</dbReference>
<dbReference type="AlphaFoldDB" id="A0AAD1EN94"/>